<dbReference type="Pfam" id="PF13340">
    <property type="entry name" value="DUF4096"/>
    <property type="match status" value="1"/>
</dbReference>
<feature type="domain" description="Insertion element IS402-like" evidence="2">
    <location>
        <begin position="11"/>
        <end position="95"/>
    </location>
</feature>
<gene>
    <name evidence="3" type="ORF">P245_20825</name>
</gene>
<proteinExistence type="predicted"/>
<evidence type="ECO:0000256" key="1">
    <source>
        <dbReference type="SAM" id="MobiDB-lite"/>
    </source>
</evidence>
<feature type="compositionally biased region" description="Basic and acidic residues" evidence="1">
    <location>
        <begin position="156"/>
        <end position="169"/>
    </location>
</feature>
<organism evidence="3 4">
    <name type="scientific">Comamonas thiooxydans</name>
    <dbReference type="NCBI Taxonomy" id="363952"/>
    <lineage>
        <taxon>Bacteria</taxon>
        <taxon>Pseudomonadati</taxon>
        <taxon>Pseudomonadota</taxon>
        <taxon>Betaproteobacteria</taxon>
        <taxon>Burkholderiales</taxon>
        <taxon>Comamonadaceae</taxon>
        <taxon>Comamonas</taxon>
    </lineage>
</organism>
<dbReference type="PANTHER" id="PTHR30007:SF0">
    <property type="entry name" value="TRANSPOSASE"/>
    <property type="match status" value="1"/>
</dbReference>
<reference evidence="3 4" key="1">
    <citation type="submission" date="2013-09" db="EMBL/GenBank/DDBJ databases">
        <title>High correlation between genotypes and phenotypes of environmental bacteria Comamonas testosteroni strains.</title>
        <authorList>
            <person name="Liu L."/>
            <person name="Zhu W."/>
            <person name="Xia X."/>
            <person name="Xu B."/>
            <person name="Luo M."/>
            <person name="Wang G."/>
        </authorList>
    </citation>
    <scope>NUCLEOTIDE SEQUENCE [LARGE SCALE GENOMIC DNA]</scope>
    <source>
        <strain evidence="3 4">JL14</strain>
    </source>
</reference>
<comment type="caution">
    <text evidence="3">The sequence shown here is derived from an EMBL/GenBank/DDBJ whole genome shotgun (WGS) entry which is preliminary data.</text>
</comment>
<dbReference type="InterPro" id="IPR025161">
    <property type="entry name" value="IS402-like_dom"/>
</dbReference>
<feature type="region of interest" description="Disordered" evidence="1">
    <location>
        <begin position="127"/>
        <end position="169"/>
    </location>
</feature>
<dbReference type="EMBL" id="AWTN01000114">
    <property type="protein sequence ID" value="KGG86164.1"/>
    <property type="molecule type" value="Genomic_DNA"/>
</dbReference>
<evidence type="ECO:0000313" key="3">
    <source>
        <dbReference type="EMBL" id="KGG86164.1"/>
    </source>
</evidence>
<evidence type="ECO:0000313" key="4">
    <source>
        <dbReference type="Proteomes" id="UP000029567"/>
    </source>
</evidence>
<dbReference type="AlphaFoldDB" id="A0A0E3BFY8"/>
<evidence type="ECO:0000259" key="2">
    <source>
        <dbReference type="Pfam" id="PF13340"/>
    </source>
</evidence>
<protein>
    <submittedName>
        <fullName evidence="3">Transposase IS4</fullName>
    </submittedName>
</protein>
<accession>A0A0E3BFY8</accession>
<dbReference type="PANTHER" id="PTHR30007">
    <property type="entry name" value="PHP DOMAIN PROTEIN"/>
    <property type="match status" value="1"/>
</dbReference>
<dbReference type="Proteomes" id="UP000029567">
    <property type="component" value="Unassembled WGS sequence"/>
</dbReference>
<name>A0A0E3BFY8_9BURK</name>
<sequence>MAKAHANSWEVTDEFWSRVEPLVPQPARDPDKQYKRAAGAGRPTKPPRLVFEAIMYVLRTGCQWKALPAERFGSASAIHQKFMLWSKAGFFENLWRAGLAEYDDFEGVAWRWQSIDGAMFKAPLAQEAVGRNPTDRGKKGQQASPAGGRAWRPVVTRRDRGQRARRDAT</sequence>
<feature type="region of interest" description="Disordered" evidence="1">
    <location>
        <begin position="22"/>
        <end position="42"/>
    </location>
</feature>